<dbReference type="Proteomes" id="UP001283361">
    <property type="component" value="Unassembled WGS sequence"/>
</dbReference>
<sequence>MDYFQYSNQGHSKPMTVHICVATIPWISFSIRTKDIPNPRLCTSVWPPSHGLVSVFEPRPFQTQDCEHLFSHHPMAYFQSSNQGHSKPMTVHICVATIPWISFSIQTKDIPNPRLCTPVWPPSHGLVLVFEPRPFQTQDCAYLCGHHPMD</sequence>
<dbReference type="AlphaFoldDB" id="A0AAE0Y0T0"/>
<name>A0AAE0Y0T0_9GAST</name>
<evidence type="ECO:0000313" key="1">
    <source>
        <dbReference type="EMBL" id="KAK3728898.1"/>
    </source>
</evidence>
<protein>
    <submittedName>
        <fullName evidence="1">Uncharacterized protein</fullName>
    </submittedName>
</protein>
<gene>
    <name evidence="1" type="ORF">RRG08_051548</name>
</gene>
<evidence type="ECO:0000313" key="2">
    <source>
        <dbReference type="Proteomes" id="UP001283361"/>
    </source>
</evidence>
<keyword evidence="2" id="KW-1185">Reference proteome</keyword>
<reference evidence="1" key="1">
    <citation type="journal article" date="2023" name="G3 (Bethesda)">
        <title>A reference genome for the long-term kleptoplast-retaining sea slug Elysia crispata morphotype clarki.</title>
        <authorList>
            <person name="Eastman K.E."/>
            <person name="Pendleton A.L."/>
            <person name="Shaikh M.A."/>
            <person name="Suttiyut T."/>
            <person name="Ogas R."/>
            <person name="Tomko P."/>
            <person name="Gavelis G."/>
            <person name="Widhalm J.R."/>
            <person name="Wisecaver J.H."/>
        </authorList>
    </citation>
    <scope>NUCLEOTIDE SEQUENCE</scope>
    <source>
        <strain evidence="1">ECLA1</strain>
    </source>
</reference>
<organism evidence="1 2">
    <name type="scientific">Elysia crispata</name>
    <name type="common">lettuce slug</name>
    <dbReference type="NCBI Taxonomy" id="231223"/>
    <lineage>
        <taxon>Eukaryota</taxon>
        <taxon>Metazoa</taxon>
        <taxon>Spiralia</taxon>
        <taxon>Lophotrochozoa</taxon>
        <taxon>Mollusca</taxon>
        <taxon>Gastropoda</taxon>
        <taxon>Heterobranchia</taxon>
        <taxon>Euthyneura</taxon>
        <taxon>Panpulmonata</taxon>
        <taxon>Sacoglossa</taxon>
        <taxon>Placobranchoidea</taxon>
        <taxon>Plakobranchidae</taxon>
        <taxon>Elysia</taxon>
    </lineage>
</organism>
<proteinExistence type="predicted"/>
<dbReference type="EMBL" id="JAWDGP010007166">
    <property type="protein sequence ID" value="KAK3728898.1"/>
    <property type="molecule type" value="Genomic_DNA"/>
</dbReference>
<comment type="caution">
    <text evidence="1">The sequence shown here is derived from an EMBL/GenBank/DDBJ whole genome shotgun (WGS) entry which is preliminary data.</text>
</comment>
<accession>A0AAE0Y0T0</accession>